<feature type="domain" description="NUMOD4" evidence="1">
    <location>
        <begin position="2"/>
        <end position="56"/>
    </location>
</feature>
<accession>I4DSL1</accession>
<dbReference type="EMBL" id="AB712291">
    <property type="protein sequence ID" value="BAM20901.1"/>
    <property type="molecule type" value="Genomic_DNA"/>
</dbReference>
<dbReference type="Proteomes" id="UP000006172">
    <property type="component" value="Segment"/>
</dbReference>
<dbReference type="KEGG" id="vg:13165308"/>
<gene>
    <name evidence="2" type="primary">efb35</name>
</gene>
<evidence type="ECO:0000313" key="3">
    <source>
        <dbReference type="Proteomes" id="UP000006172"/>
    </source>
</evidence>
<dbReference type="InterPro" id="IPR010902">
    <property type="entry name" value="NUMOD4"/>
</dbReference>
<organism evidence="2 3">
    <name type="scientific">Enterococcus phage BC611</name>
    <dbReference type="NCBI Taxonomy" id="1173135"/>
    <lineage>
        <taxon>Viruses</taxon>
        <taxon>Duplodnaviria</taxon>
        <taxon>Heunggongvirae</taxon>
        <taxon>Uroviricota</taxon>
        <taxon>Caudoviricetes</taxon>
        <taxon>Saphexavirus</taxon>
        <taxon>Saphexavirus BC611</taxon>
    </lineage>
</organism>
<protein>
    <submittedName>
        <fullName evidence="2">Putative HNH homing endonuclease</fullName>
    </submittedName>
</protein>
<dbReference type="InterPro" id="IPR044925">
    <property type="entry name" value="His-Me_finger_sf"/>
</dbReference>
<dbReference type="GO" id="GO:0004519">
    <property type="term" value="F:endonuclease activity"/>
    <property type="evidence" value="ECO:0007669"/>
    <property type="project" value="UniProtKB-KW"/>
</dbReference>
<evidence type="ECO:0000313" key="2">
    <source>
        <dbReference type="EMBL" id="BAM20901.1"/>
    </source>
</evidence>
<proteinExistence type="predicted"/>
<dbReference type="GeneID" id="13165308"/>
<keyword evidence="2" id="KW-0255">Endonuclease</keyword>
<name>I4DSL1_9CAUD</name>
<dbReference type="Pfam" id="PF07463">
    <property type="entry name" value="NUMOD4"/>
    <property type="match status" value="1"/>
</dbReference>
<dbReference type="GO" id="GO:0016788">
    <property type="term" value="F:hydrolase activity, acting on ester bonds"/>
    <property type="evidence" value="ECO:0007669"/>
    <property type="project" value="InterPro"/>
</dbReference>
<reference evidence="2 3" key="1">
    <citation type="journal article" date="2012" name="J. Virol.">
        <title>Complete Genome Sequence of Bacteriophage BC-611 Specifically Infecting Enterococcus faecalis Strain NP-10011.</title>
        <authorList>
            <person name="Horiuchi T."/>
            <person name="Sakka M."/>
            <person name="Hayashi A."/>
            <person name="Shimada T."/>
            <person name="Kimura T."/>
            <person name="Sakka K."/>
        </authorList>
    </citation>
    <scope>NUCLEOTIDE SEQUENCE [LARGE SCALE GENOMIC DNA]</scope>
</reference>
<dbReference type="Gene3D" id="3.90.75.20">
    <property type="match status" value="1"/>
</dbReference>
<dbReference type="OrthoDB" id="21336at10239"/>
<dbReference type="RefSeq" id="YP_006488762.1">
    <property type="nucleotide sequence ID" value="NC_018086.1"/>
</dbReference>
<evidence type="ECO:0000259" key="1">
    <source>
        <dbReference type="Pfam" id="PF07463"/>
    </source>
</evidence>
<keyword evidence="2" id="KW-0378">Hydrolase</keyword>
<sequence>MEVWKPVVGYEGFYEVSNLGNVRSITRKVKNVGGIRTINGRVLKKLYRKGYVAYDLSMLGKTSRKSAHRLVAMAFIENPKNLPVVNHIDENPANNVVDNLEWVDFKTNCNHGTRNKRIAESNGHKIKVTRKSTGEVNYYNGMTEASLAEGQSSNYFRNVFKYKGVRENHKYKVEFSV</sequence>
<keyword evidence="2" id="KW-0540">Nuclease</keyword>
<dbReference type="SUPFAM" id="SSF54060">
    <property type="entry name" value="His-Me finger endonucleases"/>
    <property type="match status" value="1"/>
</dbReference>
<keyword evidence="3" id="KW-1185">Reference proteome</keyword>